<dbReference type="PANTHER" id="PTHR33695">
    <property type="entry name" value="LIPOPROTEIN SIGNAL PEPTIDASE"/>
    <property type="match status" value="1"/>
</dbReference>
<dbReference type="InterPro" id="IPR001872">
    <property type="entry name" value="Peptidase_A8"/>
</dbReference>
<evidence type="ECO:0000256" key="9">
    <source>
        <dbReference type="HAMAP-Rule" id="MF_00161"/>
    </source>
</evidence>
<dbReference type="NCBIfam" id="TIGR00077">
    <property type="entry name" value="lspA"/>
    <property type="match status" value="1"/>
</dbReference>
<proteinExistence type="inferred from homology"/>
<evidence type="ECO:0000256" key="3">
    <source>
        <dbReference type="ARBA" id="ARBA00022670"/>
    </source>
</evidence>
<feature type="active site" evidence="9">
    <location>
        <position position="139"/>
    </location>
</feature>
<comment type="caution">
    <text evidence="12">The sequence shown here is derived from an EMBL/GenBank/DDBJ whole genome shotgun (WGS) entry which is preliminary data.</text>
</comment>
<keyword evidence="2 9" id="KW-1003">Cell membrane</keyword>
<dbReference type="Proteomes" id="UP001595975">
    <property type="component" value="Unassembled WGS sequence"/>
</dbReference>
<dbReference type="EMBL" id="JBHSOF010000068">
    <property type="protein sequence ID" value="MFC5667793.1"/>
    <property type="molecule type" value="Genomic_DNA"/>
</dbReference>
<gene>
    <name evidence="9 12" type="primary">lspA</name>
    <name evidence="12" type="ORF">ACFP3U_33115</name>
</gene>
<evidence type="ECO:0000256" key="10">
    <source>
        <dbReference type="RuleBase" id="RU004181"/>
    </source>
</evidence>
<protein>
    <recommendedName>
        <fullName evidence="9">Lipoprotein signal peptidase</fullName>
        <ecNumber evidence="9">3.4.23.36</ecNumber>
    </recommendedName>
    <alternativeName>
        <fullName evidence="9">Prolipoprotein signal peptidase</fullName>
    </alternativeName>
    <alternativeName>
        <fullName evidence="9">Signal peptidase II</fullName>
        <shortName evidence="9">SPase II</shortName>
    </alternativeName>
</protein>
<keyword evidence="4 9" id="KW-0812">Transmembrane</keyword>
<evidence type="ECO:0000256" key="6">
    <source>
        <dbReference type="ARBA" id="ARBA00022801"/>
    </source>
</evidence>
<reference evidence="13" key="1">
    <citation type="journal article" date="2019" name="Int. J. Syst. Evol. Microbiol.">
        <title>The Global Catalogue of Microorganisms (GCM) 10K type strain sequencing project: providing services to taxonomists for standard genome sequencing and annotation.</title>
        <authorList>
            <consortium name="The Broad Institute Genomics Platform"/>
            <consortium name="The Broad Institute Genome Sequencing Center for Infectious Disease"/>
            <person name="Wu L."/>
            <person name="Ma J."/>
        </authorList>
    </citation>
    <scope>NUCLEOTIDE SEQUENCE [LARGE SCALE GENOMIC DNA]</scope>
    <source>
        <strain evidence="13">CGMCC 4.1437</strain>
    </source>
</reference>
<name>A0ABW0XDI5_9ACTN</name>
<dbReference type="HAMAP" id="MF_00161">
    <property type="entry name" value="LspA"/>
    <property type="match status" value="1"/>
</dbReference>
<feature type="active site" evidence="9">
    <location>
        <position position="125"/>
    </location>
</feature>
<feature type="transmembrane region" description="Helical" evidence="9">
    <location>
        <begin position="70"/>
        <end position="89"/>
    </location>
</feature>
<evidence type="ECO:0000313" key="12">
    <source>
        <dbReference type="EMBL" id="MFC5667793.1"/>
    </source>
</evidence>
<evidence type="ECO:0000256" key="2">
    <source>
        <dbReference type="ARBA" id="ARBA00022475"/>
    </source>
</evidence>
<evidence type="ECO:0000256" key="11">
    <source>
        <dbReference type="SAM" id="SignalP"/>
    </source>
</evidence>
<comment type="pathway">
    <text evidence="9">Protein modification; lipoprotein biosynthesis (signal peptide cleavage).</text>
</comment>
<evidence type="ECO:0000256" key="5">
    <source>
        <dbReference type="ARBA" id="ARBA00022750"/>
    </source>
</evidence>
<dbReference type="PANTHER" id="PTHR33695:SF1">
    <property type="entry name" value="LIPOPROTEIN SIGNAL PEPTIDASE"/>
    <property type="match status" value="1"/>
</dbReference>
<accession>A0ABW0XDI5</accession>
<keyword evidence="5 9" id="KW-0064">Aspartyl protease</keyword>
<comment type="caution">
    <text evidence="9">Lacks conserved residue(s) required for the propagation of feature annotation.</text>
</comment>
<evidence type="ECO:0000256" key="1">
    <source>
        <dbReference type="ARBA" id="ARBA00006139"/>
    </source>
</evidence>
<dbReference type="Pfam" id="PF01252">
    <property type="entry name" value="Peptidase_A8"/>
    <property type="match status" value="1"/>
</dbReference>
<keyword evidence="7 9" id="KW-1133">Transmembrane helix</keyword>
<comment type="catalytic activity">
    <reaction evidence="9">
        <text>Release of signal peptides from bacterial membrane prolipoproteins. Hydrolyzes -Xaa-Yaa-Zaa-|-(S,diacylglyceryl)Cys-, in which Xaa is hydrophobic (preferably Leu), and Yaa (Ala or Ser) and Zaa (Gly or Ala) have small, neutral side chains.</text>
        <dbReference type="EC" id="3.4.23.36"/>
    </reaction>
</comment>
<comment type="similarity">
    <text evidence="1 9 10">Belongs to the peptidase A8 family.</text>
</comment>
<evidence type="ECO:0000256" key="7">
    <source>
        <dbReference type="ARBA" id="ARBA00022989"/>
    </source>
</evidence>
<evidence type="ECO:0000313" key="13">
    <source>
        <dbReference type="Proteomes" id="UP001595975"/>
    </source>
</evidence>
<organism evidence="12 13">
    <name type="scientific">Kitasatospora misakiensis</name>
    <dbReference type="NCBI Taxonomy" id="67330"/>
    <lineage>
        <taxon>Bacteria</taxon>
        <taxon>Bacillati</taxon>
        <taxon>Actinomycetota</taxon>
        <taxon>Actinomycetes</taxon>
        <taxon>Kitasatosporales</taxon>
        <taxon>Streptomycetaceae</taxon>
        <taxon>Kitasatospora</taxon>
    </lineage>
</organism>
<evidence type="ECO:0000256" key="4">
    <source>
        <dbReference type="ARBA" id="ARBA00022692"/>
    </source>
</evidence>
<keyword evidence="13" id="KW-1185">Reference proteome</keyword>
<dbReference type="RefSeq" id="WP_380229461.1">
    <property type="nucleotide sequence ID" value="NZ_JBHSOF010000068.1"/>
</dbReference>
<keyword evidence="8 9" id="KW-0472">Membrane</keyword>
<keyword evidence="3 9" id="KW-0645">Protease</keyword>
<sequence>MPEGRSVMPAVLKRRVVMLALAAAVTSADLAAKAWADAALPGAPVEAGLLDLRLAHNAGVAFSLAAEAPAWTVLAFTAAVTTAVAVLVWRTAPTAGRLWRIALAVVLGGAAANLADRAADGVVTDYLATTWWPTFNLADVAITVGAVLLIAAGWRADKARPASADGQDEER</sequence>
<feature type="transmembrane region" description="Helical" evidence="9">
    <location>
        <begin position="135"/>
        <end position="154"/>
    </location>
</feature>
<dbReference type="GO" id="GO:0004190">
    <property type="term" value="F:aspartic-type endopeptidase activity"/>
    <property type="evidence" value="ECO:0007669"/>
    <property type="project" value="UniProtKB-EC"/>
</dbReference>
<keyword evidence="6 9" id="KW-0378">Hydrolase</keyword>
<comment type="function">
    <text evidence="9">This protein specifically catalyzes the removal of signal peptides from prolipoproteins.</text>
</comment>
<feature type="chain" id="PRO_5046950423" description="Lipoprotein signal peptidase" evidence="11">
    <location>
        <begin position="32"/>
        <end position="171"/>
    </location>
</feature>
<feature type="signal peptide" evidence="11">
    <location>
        <begin position="1"/>
        <end position="31"/>
    </location>
</feature>
<dbReference type="EC" id="3.4.23.36" evidence="9"/>
<keyword evidence="11" id="KW-0732">Signal</keyword>
<comment type="subcellular location">
    <subcellularLocation>
        <location evidence="9">Cell membrane</location>
        <topology evidence="9">Multi-pass membrane protein</topology>
    </subcellularLocation>
</comment>
<evidence type="ECO:0000256" key="8">
    <source>
        <dbReference type="ARBA" id="ARBA00023136"/>
    </source>
</evidence>
<feature type="transmembrane region" description="Helical" evidence="9">
    <location>
        <begin position="98"/>
        <end position="115"/>
    </location>
</feature>
<dbReference type="PRINTS" id="PR00781">
    <property type="entry name" value="LIPOSIGPTASE"/>
</dbReference>